<name>T1K7D4_TETUR</name>
<dbReference type="PROSITE" id="PS51229">
    <property type="entry name" value="DCUN1"/>
    <property type="match status" value="1"/>
</dbReference>
<dbReference type="GO" id="GO:0097602">
    <property type="term" value="F:cullin family protein binding"/>
    <property type="evidence" value="ECO:0007669"/>
    <property type="project" value="TreeGrafter"/>
</dbReference>
<organism evidence="5 6">
    <name type="scientific">Tetranychus urticae</name>
    <name type="common">Two-spotted spider mite</name>
    <dbReference type="NCBI Taxonomy" id="32264"/>
    <lineage>
        <taxon>Eukaryota</taxon>
        <taxon>Metazoa</taxon>
        <taxon>Ecdysozoa</taxon>
        <taxon>Arthropoda</taxon>
        <taxon>Chelicerata</taxon>
        <taxon>Arachnida</taxon>
        <taxon>Acari</taxon>
        <taxon>Acariformes</taxon>
        <taxon>Trombidiformes</taxon>
        <taxon>Prostigmata</taxon>
        <taxon>Eleutherengona</taxon>
        <taxon>Raphignathae</taxon>
        <taxon>Tetranychoidea</taxon>
        <taxon>Tetranychidae</taxon>
        <taxon>Tetranychus</taxon>
    </lineage>
</organism>
<feature type="domain" description="DCUN1" evidence="4">
    <location>
        <begin position="418"/>
        <end position="632"/>
    </location>
</feature>
<evidence type="ECO:0000313" key="6">
    <source>
        <dbReference type="Proteomes" id="UP000015104"/>
    </source>
</evidence>
<dbReference type="SUPFAM" id="SSF46934">
    <property type="entry name" value="UBA-like"/>
    <property type="match status" value="1"/>
</dbReference>
<evidence type="ECO:0000256" key="2">
    <source>
        <dbReference type="ARBA" id="ARBA00059219"/>
    </source>
</evidence>
<protein>
    <recommendedName>
        <fullName evidence="3">Defective in cullin neddylation protein</fullName>
    </recommendedName>
</protein>
<dbReference type="InterPro" id="IPR042460">
    <property type="entry name" value="DCN1-like_PONY"/>
</dbReference>
<dbReference type="Gene3D" id="1.10.238.10">
    <property type="entry name" value="EF-hand"/>
    <property type="match status" value="1"/>
</dbReference>
<dbReference type="GO" id="GO:0031624">
    <property type="term" value="F:ubiquitin conjugating enzyme binding"/>
    <property type="evidence" value="ECO:0007669"/>
    <property type="project" value="TreeGrafter"/>
</dbReference>
<proteinExistence type="predicted"/>
<dbReference type="InterPro" id="IPR009060">
    <property type="entry name" value="UBA-like_sf"/>
</dbReference>
<dbReference type="FunFam" id="1.10.238.10:FF:000030">
    <property type="entry name" value="DCN1-like protein"/>
    <property type="match status" value="1"/>
</dbReference>
<comment type="function">
    <text evidence="3">Neddylation of cullins play an essential role in the regulation of SCF-type complexes activity.</text>
</comment>
<dbReference type="GO" id="GO:0045116">
    <property type="term" value="P:protein neddylation"/>
    <property type="evidence" value="ECO:0007669"/>
    <property type="project" value="TreeGrafter"/>
</dbReference>
<sequence>MFTNHIKLALVLPSRSLVNHLHQQATGQSTTTKHTFPSSHVYQRIYNWTHLDQFADHLLSKILLNDPETVCLAKPFGVGIYNAYDKSNHPEKIEPKKFGDPRYCVNDVIDILANKLNVGRLSFAETQDRIFSGIMVLSKSPKGVERIKRSIKVSRALHLSPYTYHCLTYGAPMMKEPIVEEIVAIEQIIVNEKTGEKDTEIIYNPSKSILYKNKDVRKVKAELKVLDYNSSLNVALVELSCSRTNYHFVRCYLASKACFILGDPRFSRRVGHVLGVPYSLNASNKRPREEPLPASVRKILDVPNNKSIPLMLHQVKLFFYLCWSTFGSFLHSPSVIKSIHQLLDLPLTSTWPSLVSRSSSIMQRLKSSQKEKVRHFIQFTNTGEKTAIYCLQAHDWKLDVASDAYFNDPLQYYKEQCNDKKKLESWFQKYRDPHDPDKITSDGILKFLQELQLEPADVKVLIFAWKCKAKEQCLFTRDEFFTGLIDCGADTPEKLRQRLMAIEKELRKDATKFKDLYYFTFNYAKNEGQKSLDLEIALAYWNIFFNAEPFSNPDPSGNSSRSASNSQPIGIVPFRLLPLWSYYLKNHYQRSISRDTWNLLLDFICLIKDDLSNYDEEGAWPVLLDSFVEWVRKGNHENVQ</sequence>
<dbReference type="EMBL" id="CAEY01001803">
    <property type="status" value="NOT_ANNOTATED_CDS"/>
    <property type="molecule type" value="Genomic_DNA"/>
</dbReference>
<dbReference type="Gene3D" id="1.10.238.200">
    <property type="entry name" value="Cullin, PONY binding domain"/>
    <property type="match status" value="1"/>
</dbReference>
<dbReference type="Gene3D" id="1.10.8.10">
    <property type="entry name" value="DNA helicase RuvA subunit, C-terminal domain"/>
    <property type="match status" value="1"/>
</dbReference>
<dbReference type="SUPFAM" id="SSF55120">
    <property type="entry name" value="Pseudouridine synthase"/>
    <property type="match status" value="1"/>
</dbReference>
<keyword evidence="1" id="KW-0833">Ubl conjugation pathway</keyword>
<accession>T1K7D4</accession>
<dbReference type="AlphaFoldDB" id="T1K7D4"/>
<dbReference type="Pfam" id="PF03556">
    <property type="entry name" value="Cullin_binding"/>
    <property type="match status" value="1"/>
</dbReference>
<reference evidence="5" key="2">
    <citation type="submission" date="2015-06" db="UniProtKB">
        <authorList>
            <consortium name="EnsemblMetazoa"/>
        </authorList>
    </citation>
    <scope>IDENTIFICATION</scope>
</reference>
<evidence type="ECO:0000259" key="4">
    <source>
        <dbReference type="PROSITE" id="PS51229"/>
    </source>
</evidence>
<dbReference type="InterPro" id="IPR014764">
    <property type="entry name" value="DCN-prot"/>
</dbReference>
<reference evidence="6" key="1">
    <citation type="submission" date="2011-08" db="EMBL/GenBank/DDBJ databases">
        <authorList>
            <person name="Rombauts S."/>
        </authorList>
    </citation>
    <scope>NUCLEOTIDE SEQUENCE</scope>
    <source>
        <strain evidence="6">London</strain>
    </source>
</reference>
<dbReference type="PANTHER" id="PTHR12281">
    <property type="entry name" value="RP42 RELATED"/>
    <property type="match status" value="1"/>
</dbReference>
<dbReference type="PANTHER" id="PTHR12281:SF32">
    <property type="entry name" value="DCN1-LIKE PROTEIN"/>
    <property type="match status" value="1"/>
</dbReference>
<dbReference type="Proteomes" id="UP000015104">
    <property type="component" value="Unassembled WGS sequence"/>
</dbReference>
<evidence type="ECO:0000256" key="3">
    <source>
        <dbReference type="RuleBase" id="RU410713"/>
    </source>
</evidence>
<dbReference type="InterPro" id="IPR020103">
    <property type="entry name" value="PsdUridine_synth_cat_dom_sf"/>
</dbReference>
<dbReference type="GO" id="GO:0000151">
    <property type="term" value="C:ubiquitin ligase complex"/>
    <property type="evidence" value="ECO:0007669"/>
    <property type="project" value="TreeGrafter"/>
</dbReference>
<dbReference type="EnsemblMetazoa" id="tetur06g03830.1">
    <property type="protein sequence ID" value="tetur06g03830.1"/>
    <property type="gene ID" value="tetur06g03830"/>
</dbReference>
<dbReference type="CDD" id="cd14350">
    <property type="entry name" value="UBA_DCNL"/>
    <property type="match status" value="1"/>
</dbReference>
<keyword evidence="6" id="KW-1185">Reference proteome</keyword>
<evidence type="ECO:0000313" key="5">
    <source>
        <dbReference type="EnsemblMetazoa" id="tetur06g03830.1"/>
    </source>
</evidence>
<evidence type="ECO:0000256" key="1">
    <source>
        <dbReference type="ARBA" id="ARBA00022786"/>
    </source>
</evidence>
<dbReference type="Gene3D" id="3.30.2350.10">
    <property type="entry name" value="Pseudouridine synthase"/>
    <property type="match status" value="1"/>
</dbReference>
<dbReference type="InterPro" id="IPR005176">
    <property type="entry name" value="PONY_dom"/>
</dbReference>
<comment type="function">
    <text evidence="2">Promotes neddylation of cullin components of SCF-type E3 ubiquitin ligase complexes and thus regulates SCF-type complex activity. Function promotes cell proliferation.</text>
</comment>
<dbReference type="Pfam" id="PF14555">
    <property type="entry name" value="UBA_4"/>
    <property type="match status" value="1"/>
</dbReference>
<dbReference type="GO" id="GO:0003723">
    <property type="term" value="F:RNA binding"/>
    <property type="evidence" value="ECO:0007669"/>
    <property type="project" value="InterPro"/>
</dbReference>
<dbReference type="STRING" id="32264.T1K7D4"/>
<dbReference type="GO" id="GO:0009982">
    <property type="term" value="F:pseudouridine synthase activity"/>
    <property type="evidence" value="ECO:0007669"/>
    <property type="project" value="InterPro"/>
</dbReference>
<dbReference type="HOGENOM" id="CLU_783751_0_0_1"/>
<dbReference type="GO" id="GO:0032182">
    <property type="term" value="F:ubiquitin-like protein binding"/>
    <property type="evidence" value="ECO:0007669"/>
    <property type="project" value="TreeGrafter"/>
</dbReference>
<dbReference type="eggNOG" id="ENOG502SDM2">
    <property type="taxonomic scope" value="Eukaryota"/>
</dbReference>
<dbReference type="GO" id="GO:0001522">
    <property type="term" value="P:pseudouridine synthesis"/>
    <property type="evidence" value="ECO:0007669"/>
    <property type="project" value="InterPro"/>
</dbReference>